<dbReference type="InParanoid" id="A0A0D0AHX9"/>
<sequence>MRELTIFTSDMKLSNVTSVNSAHQIQTPPPEDQFNAFSIPSLRVLAPALRRRQNHGLTTSSRQFWHVDVLPSEPGFMCLGLDSSRS</sequence>
<dbReference type="AlphaFoldDB" id="A0A0D0AHX9"/>
<reference evidence="2" key="2">
    <citation type="submission" date="2015-01" db="EMBL/GenBank/DDBJ databases">
        <title>Evolutionary Origins and Diversification of the Mycorrhizal Mutualists.</title>
        <authorList>
            <consortium name="DOE Joint Genome Institute"/>
            <consortium name="Mycorrhizal Genomics Consortium"/>
            <person name="Kohler A."/>
            <person name="Kuo A."/>
            <person name="Nagy L.G."/>
            <person name="Floudas D."/>
            <person name="Copeland A."/>
            <person name="Barry K.W."/>
            <person name="Cichocki N."/>
            <person name="Veneault-Fourrey C."/>
            <person name="LaButti K."/>
            <person name="Lindquist E.A."/>
            <person name="Lipzen A."/>
            <person name="Lundell T."/>
            <person name="Morin E."/>
            <person name="Murat C."/>
            <person name="Riley R."/>
            <person name="Ohm R."/>
            <person name="Sun H."/>
            <person name="Tunlid A."/>
            <person name="Henrissat B."/>
            <person name="Grigoriev I.V."/>
            <person name="Hibbett D.S."/>
            <person name="Martin F."/>
        </authorList>
    </citation>
    <scope>NUCLEOTIDE SEQUENCE [LARGE SCALE GENOMIC DNA]</scope>
    <source>
        <strain evidence="2">UH-Slu-Lm8-n1</strain>
    </source>
</reference>
<name>A0A0D0AHX9_9AGAM</name>
<keyword evidence="2" id="KW-1185">Reference proteome</keyword>
<protein>
    <submittedName>
        <fullName evidence="1">Uncharacterized protein</fullName>
    </submittedName>
</protein>
<accession>A0A0D0AHX9</accession>
<proteinExistence type="predicted"/>
<dbReference type="Proteomes" id="UP000054485">
    <property type="component" value="Unassembled WGS sequence"/>
</dbReference>
<gene>
    <name evidence="1" type="ORF">CY34DRAFT_813309</name>
</gene>
<evidence type="ECO:0000313" key="1">
    <source>
        <dbReference type="EMBL" id="KIK33877.1"/>
    </source>
</evidence>
<dbReference type="HOGENOM" id="CLU_2499390_0_0_1"/>
<organism evidence="1 2">
    <name type="scientific">Suillus luteus UH-Slu-Lm8-n1</name>
    <dbReference type="NCBI Taxonomy" id="930992"/>
    <lineage>
        <taxon>Eukaryota</taxon>
        <taxon>Fungi</taxon>
        <taxon>Dikarya</taxon>
        <taxon>Basidiomycota</taxon>
        <taxon>Agaricomycotina</taxon>
        <taxon>Agaricomycetes</taxon>
        <taxon>Agaricomycetidae</taxon>
        <taxon>Boletales</taxon>
        <taxon>Suillineae</taxon>
        <taxon>Suillaceae</taxon>
        <taxon>Suillus</taxon>
    </lineage>
</organism>
<reference evidence="1 2" key="1">
    <citation type="submission" date="2014-04" db="EMBL/GenBank/DDBJ databases">
        <authorList>
            <consortium name="DOE Joint Genome Institute"/>
            <person name="Kuo A."/>
            <person name="Ruytinx J."/>
            <person name="Rineau F."/>
            <person name="Colpaert J."/>
            <person name="Kohler A."/>
            <person name="Nagy L.G."/>
            <person name="Floudas D."/>
            <person name="Copeland A."/>
            <person name="Barry K.W."/>
            <person name="Cichocki N."/>
            <person name="Veneault-Fourrey C."/>
            <person name="LaButti K."/>
            <person name="Lindquist E.A."/>
            <person name="Lipzen A."/>
            <person name="Lundell T."/>
            <person name="Morin E."/>
            <person name="Murat C."/>
            <person name="Sun H."/>
            <person name="Tunlid A."/>
            <person name="Henrissat B."/>
            <person name="Grigoriev I.V."/>
            <person name="Hibbett D.S."/>
            <person name="Martin F."/>
            <person name="Nordberg H.P."/>
            <person name="Cantor M.N."/>
            <person name="Hua S.X."/>
        </authorList>
    </citation>
    <scope>NUCLEOTIDE SEQUENCE [LARGE SCALE GENOMIC DNA]</scope>
    <source>
        <strain evidence="1 2">UH-Slu-Lm8-n1</strain>
    </source>
</reference>
<evidence type="ECO:0000313" key="2">
    <source>
        <dbReference type="Proteomes" id="UP000054485"/>
    </source>
</evidence>
<dbReference type="EMBL" id="KN835850">
    <property type="protein sequence ID" value="KIK33877.1"/>
    <property type="molecule type" value="Genomic_DNA"/>
</dbReference>